<sequence length="375" mass="41899">MRTPSSYWTKWKSHFVTLEAFLKIGCGAEIKGSVFANNSTSIVASPQSSVVRYLTRPQFSSFFGFGDEKCKRVAYRVWRFEVESAIQENLHSHEVIAEQIRKSLQGEAKTKIAGFGPGTSVERILEQLDQFYGDEGAAVGDQLLSQAYSFRQQEGEEVSAFASRLDNQIREAKNHGAESLPDEEAVDRHLRLLLWQGLKESIKDKARHKKESAKPVGKLQWTSDAGQLEAVTQHEPHPVLDELIGKANECIAYLNGHPCLALLDTRSQVTSISEHFYKEHLSEQHLRRLDGLIHVVGASGQEVPFLGYVELDIGFPCVEAGTDKVFSTLVLVVPDNSYNQRVPLILGTNLDKKCRDDCKQKGGQGSLRERNISDT</sequence>
<organism evidence="1 2">
    <name type="scientific">Acropora cervicornis</name>
    <name type="common">Staghorn coral</name>
    <dbReference type="NCBI Taxonomy" id="6130"/>
    <lineage>
        <taxon>Eukaryota</taxon>
        <taxon>Metazoa</taxon>
        <taxon>Cnidaria</taxon>
        <taxon>Anthozoa</taxon>
        <taxon>Hexacorallia</taxon>
        <taxon>Scleractinia</taxon>
        <taxon>Astrocoeniina</taxon>
        <taxon>Acroporidae</taxon>
        <taxon>Acropora</taxon>
    </lineage>
</organism>
<reference evidence="1" key="2">
    <citation type="journal article" date="2023" name="Science">
        <title>Genomic signatures of disease resistance in endangered staghorn corals.</title>
        <authorList>
            <person name="Vollmer S.V."/>
            <person name="Selwyn J.D."/>
            <person name="Despard B.A."/>
            <person name="Roesel C.L."/>
        </authorList>
    </citation>
    <scope>NUCLEOTIDE SEQUENCE</scope>
    <source>
        <strain evidence="1">K2</strain>
    </source>
</reference>
<dbReference type="Gene3D" id="2.40.70.10">
    <property type="entry name" value="Acid Proteases"/>
    <property type="match status" value="1"/>
</dbReference>
<name>A0AAD9UW94_ACRCE</name>
<accession>A0AAD9UW94</accession>
<gene>
    <name evidence="1" type="ORF">P5673_026585</name>
</gene>
<dbReference type="SUPFAM" id="SSF50630">
    <property type="entry name" value="Acid proteases"/>
    <property type="match status" value="1"/>
</dbReference>
<dbReference type="Proteomes" id="UP001249851">
    <property type="component" value="Unassembled WGS sequence"/>
</dbReference>
<reference evidence="1" key="1">
    <citation type="journal article" date="2023" name="G3 (Bethesda)">
        <title>Whole genome assembly and annotation of the endangered Caribbean coral Acropora cervicornis.</title>
        <authorList>
            <person name="Selwyn J.D."/>
            <person name="Vollmer S.V."/>
        </authorList>
    </citation>
    <scope>NUCLEOTIDE SEQUENCE</scope>
    <source>
        <strain evidence="1">K2</strain>
    </source>
</reference>
<dbReference type="CDD" id="cd00303">
    <property type="entry name" value="retropepsin_like"/>
    <property type="match status" value="1"/>
</dbReference>
<proteinExistence type="predicted"/>
<comment type="caution">
    <text evidence="1">The sequence shown here is derived from an EMBL/GenBank/DDBJ whole genome shotgun (WGS) entry which is preliminary data.</text>
</comment>
<dbReference type="EMBL" id="JARQWQ010000088">
    <property type="protein sequence ID" value="KAK2552273.1"/>
    <property type="molecule type" value="Genomic_DNA"/>
</dbReference>
<keyword evidence="2" id="KW-1185">Reference proteome</keyword>
<dbReference type="InterPro" id="IPR021109">
    <property type="entry name" value="Peptidase_aspartic_dom_sf"/>
</dbReference>
<protein>
    <submittedName>
        <fullName evidence="1">Uncharacterized protein</fullName>
    </submittedName>
</protein>
<evidence type="ECO:0000313" key="2">
    <source>
        <dbReference type="Proteomes" id="UP001249851"/>
    </source>
</evidence>
<evidence type="ECO:0000313" key="1">
    <source>
        <dbReference type="EMBL" id="KAK2552273.1"/>
    </source>
</evidence>
<dbReference type="AlphaFoldDB" id="A0AAD9UW94"/>